<dbReference type="InterPro" id="IPR050706">
    <property type="entry name" value="Cyclic-di-GMP_PDE-like"/>
</dbReference>
<protein>
    <submittedName>
        <fullName evidence="3">Diguanylate cyclase/phosphodiesterase with PAS/PAC sensor(S)</fullName>
    </submittedName>
</protein>
<evidence type="ECO:0000313" key="3">
    <source>
        <dbReference type="EMBL" id="SAL86225.1"/>
    </source>
</evidence>
<dbReference type="Proteomes" id="UP000055019">
    <property type="component" value="Unassembled WGS sequence"/>
</dbReference>
<evidence type="ECO:0000256" key="1">
    <source>
        <dbReference type="SAM" id="Phobius"/>
    </source>
</evidence>
<feature type="transmembrane region" description="Helical" evidence="1">
    <location>
        <begin position="14"/>
        <end position="37"/>
    </location>
</feature>
<organism evidence="3 4">
    <name type="scientific">Caballeronia arvi</name>
    <dbReference type="NCBI Taxonomy" id="1777135"/>
    <lineage>
        <taxon>Bacteria</taxon>
        <taxon>Pseudomonadati</taxon>
        <taxon>Pseudomonadota</taxon>
        <taxon>Betaproteobacteria</taxon>
        <taxon>Burkholderiales</taxon>
        <taxon>Burkholderiaceae</taxon>
        <taxon>Caballeronia</taxon>
    </lineage>
</organism>
<dbReference type="PROSITE" id="PS50883">
    <property type="entry name" value="EAL"/>
    <property type="match status" value="1"/>
</dbReference>
<reference evidence="3" key="1">
    <citation type="submission" date="2016-01" db="EMBL/GenBank/DDBJ databases">
        <authorList>
            <person name="Peeters C."/>
        </authorList>
    </citation>
    <scope>NUCLEOTIDE SEQUENCE [LARGE SCALE GENOMIC DNA]</scope>
    <source>
        <strain evidence="3">LMG 29317</strain>
    </source>
</reference>
<name>A0A158KZ15_9BURK</name>
<keyword evidence="1" id="KW-1133">Transmembrane helix</keyword>
<keyword evidence="4" id="KW-1185">Reference proteome</keyword>
<feature type="domain" description="EAL" evidence="2">
    <location>
        <begin position="1"/>
        <end position="195"/>
    </location>
</feature>
<dbReference type="Pfam" id="PF00563">
    <property type="entry name" value="EAL"/>
    <property type="match status" value="1"/>
</dbReference>
<dbReference type="PANTHER" id="PTHR33121">
    <property type="entry name" value="CYCLIC DI-GMP PHOSPHODIESTERASE PDEF"/>
    <property type="match status" value="1"/>
</dbReference>
<comment type="caution">
    <text evidence="3">The sequence shown here is derived from an EMBL/GenBank/DDBJ whole genome shotgun (WGS) entry which is preliminary data.</text>
</comment>
<dbReference type="CDD" id="cd01948">
    <property type="entry name" value="EAL"/>
    <property type="match status" value="1"/>
</dbReference>
<dbReference type="AlphaFoldDB" id="A0A158KZ15"/>
<dbReference type="InterPro" id="IPR001633">
    <property type="entry name" value="EAL_dom"/>
</dbReference>
<evidence type="ECO:0000259" key="2">
    <source>
        <dbReference type="PROSITE" id="PS50883"/>
    </source>
</evidence>
<keyword evidence="1" id="KW-0812">Transmembrane</keyword>
<accession>A0A158KZ15</accession>
<dbReference type="PANTHER" id="PTHR33121:SF60">
    <property type="entry name" value="CYCLIC DI-GMP PHOSPHODIESTERASE PDEC-RELATED"/>
    <property type="match status" value="1"/>
</dbReference>
<dbReference type="SUPFAM" id="SSF141868">
    <property type="entry name" value="EAL domain-like"/>
    <property type="match status" value="2"/>
</dbReference>
<keyword evidence="1" id="KW-0472">Membrane</keyword>
<dbReference type="GO" id="GO:0071111">
    <property type="term" value="F:cyclic-guanylate-specific phosphodiesterase activity"/>
    <property type="evidence" value="ECO:0007669"/>
    <property type="project" value="InterPro"/>
</dbReference>
<dbReference type="InterPro" id="IPR035919">
    <property type="entry name" value="EAL_sf"/>
</dbReference>
<dbReference type="SMART" id="SM00052">
    <property type="entry name" value="EAL"/>
    <property type="match status" value="1"/>
</dbReference>
<dbReference type="EMBL" id="FCOM02000070">
    <property type="protein sequence ID" value="SAL86225.1"/>
    <property type="molecule type" value="Genomic_DNA"/>
</dbReference>
<evidence type="ECO:0000313" key="4">
    <source>
        <dbReference type="Proteomes" id="UP000055019"/>
    </source>
</evidence>
<dbReference type="Gene3D" id="3.20.20.450">
    <property type="entry name" value="EAL domain"/>
    <property type="match status" value="2"/>
</dbReference>
<sequence>MVVKSPRSSVAGDWPWVLAAWLSIGVVAGGAFGWLAYKRITRQLSFPSTLEWAISRRKIDVVYQPIVRLADDACIGVEARVRWTLHGRPVSPEVFVRVAASIKETGIASGQVSCTIVSTNDLPIFSPSTSNASSVVAPHIIAMAHELGVEIVAEGVETGAQAAWLIKRGVQYAQGWFYAKAMPASELFVWLEKSRVARGR</sequence>
<gene>
    <name evidence="3" type="ORF">AWB74_07614</name>
</gene>
<dbReference type="OrthoDB" id="9813903at2"/>
<proteinExistence type="predicted"/>